<sequence>MYGDGHTKLRLAGGWKTNPQKYKQFWENNKLIYKSTSQSDTIPRYCVREDGLSIINARKITDAKFAIKIQDYDTGEIKFDLPVSKRNIKEVKISADGNWLAFLMHISQDILCFWCYGTPT</sequence>
<evidence type="ECO:0008006" key="3">
    <source>
        <dbReference type="Google" id="ProtNLM"/>
    </source>
</evidence>
<dbReference type="AlphaFoldDB" id="B3SB08"/>
<name>B3SB08_TRIAD</name>
<protein>
    <recommendedName>
        <fullName evidence="3">Dipeptidylpeptidase IV N-terminal domain-containing protein</fullName>
    </recommendedName>
</protein>
<dbReference type="GeneID" id="6758623"/>
<dbReference type="InParanoid" id="B3SB08"/>
<dbReference type="CTD" id="6758623"/>
<dbReference type="RefSeq" id="XP_002117410.1">
    <property type="nucleotide sequence ID" value="XM_002117374.1"/>
</dbReference>
<dbReference type="KEGG" id="tad:TRIADDRAFT_61450"/>
<organism evidence="1 2">
    <name type="scientific">Trichoplax adhaerens</name>
    <name type="common">Trichoplax reptans</name>
    <dbReference type="NCBI Taxonomy" id="10228"/>
    <lineage>
        <taxon>Eukaryota</taxon>
        <taxon>Metazoa</taxon>
        <taxon>Placozoa</taxon>
        <taxon>Uniplacotomia</taxon>
        <taxon>Trichoplacea</taxon>
        <taxon>Trichoplacidae</taxon>
        <taxon>Trichoplax</taxon>
    </lineage>
</organism>
<evidence type="ECO:0000313" key="2">
    <source>
        <dbReference type="Proteomes" id="UP000009022"/>
    </source>
</evidence>
<dbReference type="Proteomes" id="UP000009022">
    <property type="component" value="Unassembled WGS sequence"/>
</dbReference>
<dbReference type="HOGENOM" id="CLU_2052605_0_0_1"/>
<keyword evidence="2" id="KW-1185">Reference proteome</keyword>
<reference evidence="1 2" key="1">
    <citation type="journal article" date="2008" name="Nature">
        <title>The Trichoplax genome and the nature of placozoans.</title>
        <authorList>
            <person name="Srivastava M."/>
            <person name="Begovic E."/>
            <person name="Chapman J."/>
            <person name="Putnam N.H."/>
            <person name="Hellsten U."/>
            <person name="Kawashima T."/>
            <person name="Kuo A."/>
            <person name="Mitros T."/>
            <person name="Salamov A."/>
            <person name="Carpenter M.L."/>
            <person name="Signorovitch A.Y."/>
            <person name="Moreno M.A."/>
            <person name="Kamm K."/>
            <person name="Grimwood J."/>
            <person name="Schmutz J."/>
            <person name="Shapiro H."/>
            <person name="Grigoriev I.V."/>
            <person name="Buss L.W."/>
            <person name="Schierwater B."/>
            <person name="Dellaporta S.L."/>
            <person name="Rokhsar D.S."/>
        </authorList>
    </citation>
    <scope>NUCLEOTIDE SEQUENCE [LARGE SCALE GENOMIC DNA]</scope>
    <source>
        <strain evidence="1 2">Grell-BS-1999</strain>
    </source>
</reference>
<gene>
    <name evidence="1" type="ORF">TRIADDRAFT_61450</name>
</gene>
<evidence type="ECO:0000313" key="1">
    <source>
        <dbReference type="EMBL" id="EDV20026.1"/>
    </source>
</evidence>
<proteinExistence type="predicted"/>
<accession>B3SB08</accession>
<dbReference type="EMBL" id="DS985263">
    <property type="protein sequence ID" value="EDV20026.1"/>
    <property type="molecule type" value="Genomic_DNA"/>
</dbReference>